<gene>
    <name evidence="9" type="ORF">SAMN04489751_2736</name>
</gene>
<accession>A0A1H1UQE4</accession>
<dbReference type="InterPro" id="IPR000792">
    <property type="entry name" value="Tscrpt_reg_LuxR_C"/>
</dbReference>
<name>A0A1H1UQE4_BRESA</name>
<dbReference type="STRING" id="629680.SAMN04489751_2736"/>
<evidence type="ECO:0000313" key="9">
    <source>
        <dbReference type="EMBL" id="SDS74059.1"/>
    </source>
</evidence>
<dbReference type="PROSITE" id="PS50043">
    <property type="entry name" value="HTH_LUXR_2"/>
    <property type="match status" value="1"/>
</dbReference>
<protein>
    <submittedName>
        <fullName evidence="9">DNA-binding response regulator, NarL/FixJ family, contains REC and HTH domains</fullName>
    </submittedName>
</protein>
<dbReference type="Gene3D" id="3.40.50.2300">
    <property type="match status" value="1"/>
</dbReference>
<feature type="domain" description="HTH luxR-type" evidence="7">
    <location>
        <begin position="190"/>
        <end position="255"/>
    </location>
</feature>
<keyword evidence="2" id="KW-0805">Transcription regulation</keyword>
<proteinExistence type="predicted"/>
<dbReference type="Pfam" id="PF00196">
    <property type="entry name" value="GerE"/>
    <property type="match status" value="1"/>
</dbReference>
<dbReference type="InterPro" id="IPR039420">
    <property type="entry name" value="WalR-like"/>
</dbReference>
<feature type="domain" description="Response regulatory" evidence="8">
    <location>
        <begin position="17"/>
        <end position="138"/>
    </location>
</feature>
<dbReference type="PANTHER" id="PTHR43214">
    <property type="entry name" value="TWO-COMPONENT RESPONSE REGULATOR"/>
    <property type="match status" value="1"/>
</dbReference>
<dbReference type="InterPro" id="IPR011006">
    <property type="entry name" value="CheY-like_superfamily"/>
</dbReference>
<evidence type="ECO:0000256" key="2">
    <source>
        <dbReference type="ARBA" id="ARBA00023015"/>
    </source>
</evidence>
<feature type="compositionally biased region" description="Low complexity" evidence="6">
    <location>
        <begin position="170"/>
        <end position="184"/>
    </location>
</feature>
<dbReference type="AlphaFoldDB" id="A0A1H1UQE4"/>
<dbReference type="InterPro" id="IPR001789">
    <property type="entry name" value="Sig_transdc_resp-reg_receiver"/>
</dbReference>
<dbReference type="GO" id="GO:0006355">
    <property type="term" value="P:regulation of DNA-templated transcription"/>
    <property type="evidence" value="ECO:0007669"/>
    <property type="project" value="InterPro"/>
</dbReference>
<dbReference type="PRINTS" id="PR00038">
    <property type="entry name" value="HTHLUXR"/>
</dbReference>
<keyword evidence="1 5" id="KW-0597">Phosphoprotein</keyword>
<dbReference type="EMBL" id="LT629739">
    <property type="protein sequence ID" value="SDS74059.1"/>
    <property type="molecule type" value="Genomic_DNA"/>
</dbReference>
<keyword evidence="3 9" id="KW-0238">DNA-binding</keyword>
<evidence type="ECO:0000259" key="8">
    <source>
        <dbReference type="PROSITE" id="PS50110"/>
    </source>
</evidence>
<dbReference type="SUPFAM" id="SSF52172">
    <property type="entry name" value="CheY-like"/>
    <property type="match status" value="1"/>
</dbReference>
<dbReference type="CDD" id="cd17535">
    <property type="entry name" value="REC_NarL-like"/>
    <property type="match status" value="1"/>
</dbReference>
<organism evidence="9 10">
    <name type="scientific">Brevibacterium sandarakinum</name>
    <dbReference type="NCBI Taxonomy" id="629680"/>
    <lineage>
        <taxon>Bacteria</taxon>
        <taxon>Bacillati</taxon>
        <taxon>Actinomycetota</taxon>
        <taxon>Actinomycetes</taxon>
        <taxon>Micrococcales</taxon>
        <taxon>Brevibacteriaceae</taxon>
        <taxon>Brevibacterium</taxon>
    </lineage>
</organism>
<feature type="modified residue" description="4-aspartylphosphate" evidence="5">
    <location>
        <position position="68"/>
    </location>
</feature>
<dbReference type="Pfam" id="PF00072">
    <property type="entry name" value="Response_reg"/>
    <property type="match status" value="1"/>
</dbReference>
<dbReference type="PROSITE" id="PS00622">
    <property type="entry name" value="HTH_LUXR_1"/>
    <property type="match status" value="1"/>
</dbReference>
<evidence type="ECO:0000256" key="1">
    <source>
        <dbReference type="ARBA" id="ARBA00022553"/>
    </source>
</evidence>
<dbReference type="CDD" id="cd06170">
    <property type="entry name" value="LuxR_C_like"/>
    <property type="match status" value="1"/>
</dbReference>
<dbReference type="PANTHER" id="PTHR43214:SF24">
    <property type="entry name" value="TRANSCRIPTIONAL REGULATORY PROTEIN NARL-RELATED"/>
    <property type="match status" value="1"/>
</dbReference>
<dbReference type="GO" id="GO:0003677">
    <property type="term" value="F:DNA binding"/>
    <property type="evidence" value="ECO:0007669"/>
    <property type="project" value="UniProtKB-KW"/>
</dbReference>
<dbReference type="PROSITE" id="PS50110">
    <property type="entry name" value="RESPONSE_REGULATORY"/>
    <property type="match status" value="1"/>
</dbReference>
<reference evidence="9" key="1">
    <citation type="submission" date="2016-10" db="EMBL/GenBank/DDBJ databases">
        <authorList>
            <person name="Varghese N."/>
            <person name="Submissions S."/>
        </authorList>
    </citation>
    <scope>NUCLEOTIDE SEQUENCE [LARGE SCALE GENOMIC DNA]</scope>
    <source>
        <strain evidence="9">DSM 22082</strain>
    </source>
</reference>
<dbReference type="InterPro" id="IPR058245">
    <property type="entry name" value="NreC/VraR/RcsB-like_REC"/>
</dbReference>
<evidence type="ECO:0000259" key="7">
    <source>
        <dbReference type="PROSITE" id="PS50043"/>
    </source>
</evidence>
<evidence type="ECO:0000256" key="5">
    <source>
        <dbReference type="PROSITE-ProRule" id="PRU00169"/>
    </source>
</evidence>
<keyword evidence="4" id="KW-0804">Transcription</keyword>
<dbReference type="RefSeq" id="WP_231938827.1">
    <property type="nucleotide sequence ID" value="NZ_LT629739.1"/>
</dbReference>
<keyword evidence="10" id="KW-1185">Reference proteome</keyword>
<dbReference type="Proteomes" id="UP000199700">
    <property type="component" value="Chromosome"/>
</dbReference>
<evidence type="ECO:0000313" key="10">
    <source>
        <dbReference type="Proteomes" id="UP000199700"/>
    </source>
</evidence>
<evidence type="ECO:0000256" key="3">
    <source>
        <dbReference type="ARBA" id="ARBA00023125"/>
    </source>
</evidence>
<sequence>MTPPETQMQTNPGAALRIVLIDDQVLVRTGFAMVIDSQPDMVVAGQAADGDEGVTAVRTVEPDVVLMDVRMPRVDGIAATEQLLALADAGQIRTPKIIVLTTFDEDEYALRALRCGASGFLLKDTMPEMLLESIRTVIDGGAVIAPSTTRRLLDRQLLPHLGDGDLSERATPSAQQPAESPSASGLLDEAAQRLESLTPREREVLTLIASGLSNTEIGDELFLAQPTVKTHVGRILMKLEARDRVQAVILAYESGLVGSPG</sequence>
<evidence type="ECO:0000256" key="4">
    <source>
        <dbReference type="ARBA" id="ARBA00023163"/>
    </source>
</evidence>
<feature type="region of interest" description="Disordered" evidence="6">
    <location>
        <begin position="164"/>
        <end position="186"/>
    </location>
</feature>
<dbReference type="SMART" id="SM00421">
    <property type="entry name" value="HTH_LUXR"/>
    <property type="match status" value="1"/>
</dbReference>
<dbReference type="GO" id="GO:0000160">
    <property type="term" value="P:phosphorelay signal transduction system"/>
    <property type="evidence" value="ECO:0007669"/>
    <property type="project" value="InterPro"/>
</dbReference>
<dbReference type="InterPro" id="IPR016032">
    <property type="entry name" value="Sig_transdc_resp-reg_C-effctor"/>
</dbReference>
<dbReference type="SMART" id="SM00448">
    <property type="entry name" value="REC"/>
    <property type="match status" value="1"/>
</dbReference>
<evidence type="ECO:0000256" key="6">
    <source>
        <dbReference type="SAM" id="MobiDB-lite"/>
    </source>
</evidence>
<dbReference type="SUPFAM" id="SSF46894">
    <property type="entry name" value="C-terminal effector domain of the bipartite response regulators"/>
    <property type="match status" value="1"/>
</dbReference>